<protein>
    <submittedName>
        <fullName evidence="1">L-2-amino-thiazoline-4-carboxylic acid hydrolase-like protein</fullName>
    </submittedName>
</protein>
<dbReference type="EMBL" id="SNYQ01000002">
    <property type="protein sequence ID" value="TDQ59041.1"/>
    <property type="molecule type" value="Genomic_DNA"/>
</dbReference>
<keyword evidence="2" id="KW-1185">Reference proteome</keyword>
<sequence length="166" mass="19253">MTQEFVEIGILQQRKIEAEIIKPIYEIMKREFGVEKAKAIIEEAVADAAINAGKEYAKREPEGTSVESFVALQYLWEKDDALKIEVVNNNHQRYDYNVHRCRYAEMYQEMGLAEIGFLLSCNRDSKFIEGYAPNIKLTRPHTVMNGDGFCDFRYELQAEKTEAKEK</sequence>
<gene>
    <name evidence="1" type="ORF">EDC45_0833</name>
</gene>
<evidence type="ECO:0000313" key="2">
    <source>
        <dbReference type="Proteomes" id="UP000295657"/>
    </source>
</evidence>
<dbReference type="Pfam" id="PF14196">
    <property type="entry name" value="ATC_hydrolase"/>
    <property type="match status" value="1"/>
</dbReference>
<proteinExistence type="predicted"/>
<evidence type="ECO:0000313" key="1">
    <source>
        <dbReference type="EMBL" id="TDQ59041.1"/>
    </source>
</evidence>
<dbReference type="AlphaFoldDB" id="A0A4R6VEK6"/>
<organism evidence="1 2">
    <name type="scientific">Mesocricetibacter intestinalis</name>
    <dbReference type="NCBI Taxonomy" id="1521930"/>
    <lineage>
        <taxon>Bacteria</taxon>
        <taxon>Pseudomonadati</taxon>
        <taxon>Pseudomonadota</taxon>
        <taxon>Gammaproteobacteria</taxon>
        <taxon>Pasteurellales</taxon>
        <taxon>Pasteurellaceae</taxon>
        <taxon>Mesocricetibacter</taxon>
    </lineage>
</organism>
<name>A0A4R6VEK6_9PAST</name>
<dbReference type="RefSeq" id="WP_133543743.1">
    <property type="nucleotide sequence ID" value="NZ_SNYQ01000002.1"/>
</dbReference>
<accession>A0A4R6VEK6</accession>
<comment type="caution">
    <text evidence="1">The sequence shown here is derived from an EMBL/GenBank/DDBJ whole genome shotgun (WGS) entry which is preliminary data.</text>
</comment>
<reference evidence="1 2" key="1">
    <citation type="submission" date="2019-03" db="EMBL/GenBank/DDBJ databases">
        <title>Genomic Encyclopedia of Type Strains, Phase IV (KMG-IV): sequencing the most valuable type-strain genomes for metagenomic binning, comparative biology and taxonomic classification.</title>
        <authorList>
            <person name="Goeker M."/>
        </authorList>
    </citation>
    <scope>NUCLEOTIDE SEQUENCE [LARGE SCALE GENOMIC DNA]</scope>
    <source>
        <strain evidence="1 2">DSM 28403</strain>
    </source>
</reference>
<keyword evidence="1" id="KW-0378">Hydrolase</keyword>
<dbReference type="OrthoDB" id="9805176at2"/>
<dbReference type="InterPro" id="IPR026002">
    <property type="entry name" value="ATC_hydrolase-like"/>
</dbReference>
<dbReference type="Proteomes" id="UP000295657">
    <property type="component" value="Unassembled WGS sequence"/>
</dbReference>
<dbReference type="GO" id="GO:0016787">
    <property type="term" value="F:hydrolase activity"/>
    <property type="evidence" value="ECO:0007669"/>
    <property type="project" value="UniProtKB-KW"/>
</dbReference>